<dbReference type="InterPro" id="IPR038670">
    <property type="entry name" value="HslJ-like_sf"/>
</dbReference>
<feature type="signal peptide" evidence="1">
    <location>
        <begin position="1"/>
        <end position="24"/>
    </location>
</feature>
<protein>
    <submittedName>
        <fullName evidence="3">META domain-containing protein</fullName>
    </submittedName>
</protein>
<evidence type="ECO:0000313" key="4">
    <source>
        <dbReference type="Proteomes" id="UP000275069"/>
    </source>
</evidence>
<evidence type="ECO:0000313" key="3">
    <source>
        <dbReference type="EMBL" id="AYG03776.1"/>
    </source>
</evidence>
<gene>
    <name evidence="3" type="ORF">D7I44_09660</name>
</gene>
<dbReference type="Proteomes" id="UP000275069">
    <property type="component" value="Chromosome"/>
</dbReference>
<dbReference type="Pfam" id="PF03724">
    <property type="entry name" value="META"/>
    <property type="match status" value="1"/>
</dbReference>
<dbReference type="Gene3D" id="2.40.128.270">
    <property type="match status" value="1"/>
</dbReference>
<keyword evidence="4" id="KW-1185">Reference proteome</keyword>
<reference evidence="3 4" key="1">
    <citation type="submission" date="2018-09" db="EMBL/GenBank/DDBJ databases">
        <title>Genome sequencing of strain 2DFW10M-5.</title>
        <authorList>
            <person name="Heo J."/>
            <person name="Kim S.-J."/>
            <person name="Kwon S.-W."/>
        </authorList>
    </citation>
    <scope>NUCLEOTIDE SEQUENCE [LARGE SCALE GENOMIC DNA]</scope>
    <source>
        <strain evidence="3 4">2DFW10M-5</strain>
    </source>
</reference>
<dbReference type="AlphaFoldDB" id="A0A387BS01"/>
<sequence>MAHVARTLGLAAAAAAALTLTLSACSNQNANTAASAGAHGFAASWGTAGPGMPSLTIAPDGSFNGTDGCNSLIGKGTISGQTFHFGHFATTLMACPDVDTWLSRASTATISGTTLTVKDADGTRIGTLDAR</sequence>
<dbReference type="InterPro" id="IPR005184">
    <property type="entry name" value="DUF306_Meta_HslJ"/>
</dbReference>
<dbReference type="EMBL" id="CP032624">
    <property type="protein sequence ID" value="AYG03776.1"/>
    <property type="molecule type" value="Genomic_DNA"/>
</dbReference>
<proteinExistence type="predicted"/>
<organism evidence="3 4">
    <name type="scientific">Gryllotalpicola protaetiae</name>
    <dbReference type="NCBI Taxonomy" id="2419771"/>
    <lineage>
        <taxon>Bacteria</taxon>
        <taxon>Bacillati</taxon>
        <taxon>Actinomycetota</taxon>
        <taxon>Actinomycetes</taxon>
        <taxon>Micrococcales</taxon>
        <taxon>Microbacteriaceae</taxon>
        <taxon>Gryllotalpicola</taxon>
    </lineage>
</organism>
<accession>A0A387BS01</accession>
<dbReference type="OrthoDB" id="4990393at2"/>
<feature type="chain" id="PRO_5039188904" evidence="1">
    <location>
        <begin position="25"/>
        <end position="131"/>
    </location>
</feature>
<dbReference type="KEGG" id="gry:D7I44_09660"/>
<evidence type="ECO:0000256" key="1">
    <source>
        <dbReference type="SAM" id="SignalP"/>
    </source>
</evidence>
<dbReference type="RefSeq" id="WP_120789309.1">
    <property type="nucleotide sequence ID" value="NZ_CP032624.1"/>
</dbReference>
<dbReference type="PROSITE" id="PS51257">
    <property type="entry name" value="PROKAR_LIPOPROTEIN"/>
    <property type="match status" value="1"/>
</dbReference>
<keyword evidence="1" id="KW-0732">Signal</keyword>
<evidence type="ECO:0000259" key="2">
    <source>
        <dbReference type="Pfam" id="PF03724"/>
    </source>
</evidence>
<name>A0A387BS01_9MICO</name>
<feature type="domain" description="DUF306" evidence="2">
    <location>
        <begin position="51"/>
        <end position="125"/>
    </location>
</feature>